<feature type="compositionally biased region" description="Basic and acidic residues" evidence="1">
    <location>
        <begin position="83"/>
        <end position="93"/>
    </location>
</feature>
<evidence type="ECO:0000313" key="3">
    <source>
        <dbReference type="Proteomes" id="UP000823388"/>
    </source>
</evidence>
<accession>A0A8T0N2L9</accession>
<organism evidence="2 3">
    <name type="scientific">Panicum virgatum</name>
    <name type="common">Blackwell switchgrass</name>
    <dbReference type="NCBI Taxonomy" id="38727"/>
    <lineage>
        <taxon>Eukaryota</taxon>
        <taxon>Viridiplantae</taxon>
        <taxon>Streptophyta</taxon>
        <taxon>Embryophyta</taxon>
        <taxon>Tracheophyta</taxon>
        <taxon>Spermatophyta</taxon>
        <taxon>Magnoliopsida</taxon>
        <taxon>Liliopsida</taxon>
        <taxon>Poales</taxon>
        <taxon>Poaceae</taxon>
        <taxon>PACMAD clade</taxon>
        <taxon>Panicoideae</taxon>
        <taxon>Panicodae</taxon>
        <taxon>Paniceae</taxon>
        <taxon>Panicinae</taxon>
        <taxon>Panicum</taxon>
        <taxon>Panicum sect. Hiantes</taxon>
    </lineage>
</organism>
<name>A0A8T0N2L9_PANVG</name>
<feature type="region of interest" description="Disordered" evidence="1">
    <location>
        <begin position="254"/>
        <end position="277"/>
    </location>
</feature>
<dbReference type="AlphaFoldDB" id="A0A8T0N2L9"/>
<feature type="compositionally biased region" description="Low complexity" evidence="1">
    <location>
        <begin position="254"/>
        <end position="264"/>
    </location>
</feature>
<proteinExistence type="predicted"/>
<reference evidence="2" key="1">
    <citation type="submission" date="2020-05" db="EMBL/GenBank/DDBJ databases">
        <title>WGS assembly of Panicum virgatum.</title>
        <authorList>
            <person name="Lovell J.T."/>
            <person name="Jenkins J."/>
            <person name="Shu S."/>
            <person name="Juenger T.E."/>
            <person name="Schmutz J."/>
        </authorList>
    </citation>
    <scope>NUCLEOTIDE SEQUENCE</scope>
    <source>
        <strain evidence="2">AP13</strain>
    </source>
</reference>
<dbReference type="Proteomes" id="UP000823388">
    <property type="component" value="Chromosome 9N"/>
</dbReference>
<gene>
    <name evidence="2" type="ORF">PVAP13_9NG582128</name>
</gene>
<feature type="region of interest" description="Disordered" evidence="1">
    <location>
        <begin position="67"/>
        <end position="135"/>
    </location>
</feature>
<feature type="compositionally biased region" description="Pro residues" evidence="1">
    <location>
        <begin position="99"/>
        <end position="120"/>
    </location>
</feature>
<sequence>MDDLQKFVDDLKTLMEKMDTTVSALAPLVPSVASLVALPTSMDALQTAMKQAGDQLQSVSVAVKRMELGDRSSGPSSQGDEGSFFKETQKDDGVLGPRPQHPFPPPPPPPLPNFPRPPPQLRSAGPRLDPMEDDHSFLKPKMVFPSYDGSTDPLSWINRCDLYFRGHNTLEHKKVWMASLHMTDAAQLWYYRLETLHGEPDWRRFCQLLNRHFGPAMTDPLWESSPSCAVTARWRTMQNSSCPLLAERWSSQNVSNSSSSSQASPTPCEQMWPSSLR</sequence>
<evidence type="ECO:0000313" key="2">
    <source>
        <dbReference type="EMBL" id="KAG2541266.1"/>
    </source>
</evidence>
<dbReference type="EMBL" id="CM029054">
    <property type="protein sequence ID" value="KAG2541266.1"/>
    <property type="molecule type" value="Genomic_DNA"/>
</dbReference>
<evidence type="ECO:0008006" key="4">
    <source>
        <dbReference type="Google" id="ProtNLM"/>
    </source>
</evidence>
<protein>
    <recommendedName>
        <fullName evidence="4">Retrotransposon gag domain-containing protein</fullName>
    </recommendedName>
</protein>
<evidence type="ECO:0000256" key="1">
    <source>
        <dbReference type="SAM" id="MobiDB-lite"/>
    </source>
</evidence>
<keyword evidence="3" id="KW-1185">Reference proteome</keyword>
<comment type="caution">
    <text evidence="2">The sequence shown here is derived from an EMBL/GenBank/DDBJ whole genome shotgun (WGS) entry which is preliminary data.</text>
</comment>